<keyword evidence="5" id="KW-0378">Hydrolase</keyword>
<dbReference type="GO" id="GO:0016787">
    <property type="term" value="F:hydrolase activity"/>
    <property type="evidence" value="ECO:0007669"/>
    <property type="project" value="UniProtKB-KW"/>
</dbReference>
<keyword evidence="6" id="KW-0695">RNA-directed DNA polymerase</keyword>
<gene>
    <name evidence="8" type="ORF">RRG08_049254</name>
</gene>
<evidence type="ECO:0000256" key="2">
    <source>
        <dbReference type="ARBA" id="ARBA00022695"/>
    </source>
</evidence>
<feature type="domain" description="Reverse transcriptase RNase H-like" evidence="7">
    <location>
        <begin position="198"/>
        <end position="296"/>
    </location>
</feature>
<comment type="caution">
    <text evidence="8">The sequence shown here is derived from an EMBL/GenBank/DDBJ whole genome shotgun (WGS) entry which is preliminary data.</text>
</comment>
<dbReference type="InterPro" id="IPR043128">
    <property type="entry name" value="Rev_trsase/Diguanyl_cyclase"/>
</dbReference>
<dbReference type="SUPFAM" id="SSF56672">
    <property type="entry name" value="DNA/RNA polymerases"/>
    <property type="match status" value="1"/>
</dbReference>
<dbReference type="PANTHER" id="PTHR37984:SF5">
    <property type="entry name" value="PROTEIN NYNRIN-LIKE"/>
    <property type="match status" value="1"/>
</dbReference>
<keyword evidence="2" id="KW-0548">Nucleotidyltransferase</keyword>
<name>A0AAE0ZNM1_9GAST</name>
<evidence type="ECO:0000313" key="9">
    <source>
        <dbReference type="Proteomes" id="UP001283361"/>
    </source>
</evidence>
<accession>A0AAE0ZNM1</accession>
<keyword evidence="9" id="KW-1185">Reference proteome</keyword>
<dbReference type="Pfam" id="PF17917">
    <property type="entry name" value="RT_RNaseH"/>
    <property type="match status" value="1"/>
</dbReference>
<organism evidence="8 9">
    <name type="scientific">Elysia crispata</name>
    <name type="common">lettuce slug</name>
    <dbReference type="NCBI Taxonomy" id="231223"/>
    <lineage>
        <taxon>Eukaryota</taxon>
        <taxon>Metazoa</taxon>
        <taxon>Spiralia</taxon>
        <taxon>Lophotrochozoa</taxon>
        <taxon>Mollusca</taxon>
        <taxon>Gastropoda</taxon>
        <taxon>Heterobranchia</taxon>
        <taxon>Euthyneura</taxon>
        <taxon>Panpulmonata</taxon>
        <taxon>Sacoglossa</taxon>
        <taxon>Placobranchoidea</taxon>
        <taxon>Plakobranchidae</taxon>
        <taxon>Elysia</taxon>
    </lineage>
</organism>
<evidence type="ECO:0000256" key="3">
    <source>
        <dbReference type="ARBA" id="ARBA00022722"/>
    </source>
</evidence>
<evidence type="ECO:0000256" key="4">
    <source>
        <dbReference type="ARBA" id="ARBA00022759"/>
    </source>
</evidence>
<dbReference type="GO" id="GO:0003964">
    <property type="term" value="F:RNA-directed DNA polymerase activity"/>
    <property type="evidence" value="ECO:0007669"/>
    <property type="project" value="UniProtKB-KW"/>
</dbReference>
<dbReference type="EMBL" id="JAWDGP010003606">
    <property type="protein sequence ID" value="KAK3772764.1"/>
    <property type="molecule type" value="Genomic_DNA"/>
</dbReference>
<keyword evidence="4" id="KW-0255">Endonuclease</keyword>
<proteinExistence type="predicted"/>
<evidence type="ECO:0000259" key="7">
    <source>
        <dbReference type="Pfam" id="PF17917"/>
    </source>
</evidence>
<evidence type="ECO:0000313" key="8">
    <source>
        <dbReference type="EMBL" id="KAK3772764.1"/>
    </source>
</evidence>
<evidence type="ECO:0000256" key="5">
    <source>
        <dbReference type="ARBA" id="ARBA00022801"/>
    </source>
</evidence>
<dbReference type="Gene3D" id="3.30.70.270">
    <property type="match status" value="2"/>
</dbReference>
<dbReference type="AlphaFoldDB" id="A0AAE0ZNM1"/>
<dbReference type="InterPro" id="IPR050951">
    <property type="entry name" value="Retrovirus_Pol_polyprotein"/>
</dbReference>
<dbReference type="InterPro" id="IPR041373">
    <property type="entry name" value="RT_RNaseH"/>
</dbReference>
<dbReference type="Gene3D" id="3.10.10.10">
    <property type="entry name" value="HIV Type 1 Reverse Transcriptase, subunit A, domain 1"/>
    <property type="match status" value="1"/>
</dbReference>
<dbReference type="Proteomes" id="UP001283361">
    <property type="component" value="Unassembled WGS sequence"/>
</dbReference>
<evidence type="ECO:0000256" key="1">
    <source>
        <dbReference type="ARBA" id="ARBA00022679"/>
    </source>
</evidence>
<reference evidence="8" key="1">
    <citation type="journal article" date="2023" name="G3 (Bethesda)">
        <title>A reference genome for the long-term kleptoplast-retaining sea slug Elysia crispata morphotype clarki.</title>
        <authorList>
            <person name="Eastman K.E."/>
            <person name="Pendleton A.L."/>
            <person name="Shaikh M.A."/>
            <person name="Suttiyut T."/>
            <person name="Ogas R."/>
            <person name="Tomko P."/>
            <person name="Gavelis G."/>
            <person name="Widhalm J.R."/>
            <person name="Wisecaver J.H."/>
        </authorList>
    </citation>
    <scope>NUCLEOTIDE SEQUENCE</scope>
    <source>
        <strain evidence="8">ECLA1</strain>
    </source>
</reference>
<dbReference type="PANTHER" id="PTHR37984">
    <property type="entry name" value="PROTEIN CBG26694"/>
    <property type="match status" value="1"/>
</dbReference>
<sequence length="417" mass="47340">MMDDSDDEETQQFLVGALEKSETANSWFAHAHVQGKSLKMKIDTGAETNMKDTEKPTRFVKFQDGIESFWGTLIIAGEVAGDRTKASHCSSTDWVHNIVIAQKADKSPRLSLVHKELNKNIKREQFEIPTFEQISSQLGGEKGIKPDPAKVKAVGEMPEPTDKPGVKRLLGMVNFLSPFIPNMPTPTSPTQFSNCMTEKPVMIQCDSSTRGLGVCLLQDSQPEAYSTRSFTKTESNYANIERELLAIVFVAKQFHQFFGKEFLVISDHKAIETILKKPLHQASPRIQLMMLRLLRYKLKVQYRPGSQLYSADTPSTASVREKVSLTEQEFSEDIVQVHCTTATMPATTEKLRQIKNATKEDKVLEDILCFLRDNSWSSSRRSLSMAQRHYYVTRHDMHEENGIIFFKNRIVIPESMR</sequence>
<keyword evidence="3" id="KW-0540">Nuclease</keyword>
<keyword evidence="1" id="KW-0808">Transferase</keyword>
<dbReference type="GO" id="GO:0004519">
    <property type="term" value="F:endonuclease activity"/>
    <property type="evidence" value="ECO:0007669"/>
    <property type="project" value="UniProtKB-KW"/>
</dbReference>
<evidence type="ECO:0000256" key="6">
    <source>
        <dbReference type="ARBA" id="ARBA00022918"/>
    </source>
</evidence>
<dbReference type="InterPro" id="IPR043502">
    <property type="entry name" value="DNA/RNA_pol_sf"/>
</dbReference>
<dbReference type="CDD" id="cd09274">
    <property type="entry name" value="RNase_HI_RT_Ty3"/>
    <property type="match status" value="1"/>
</dbReference>
<protein>
    <recommendedName>
        <fullName evidence="7">Reverse transcriptase RNase H-like domain-containing protein</fullName>
    </recommendedName>
</protein>